<dbReference type="EMBL" id="MQWA01000001">
    <property type="protein sequence ID" value="PQJ29000.1"/>
    <property type="molecule type" value="Genomic_DNA"/>
</dbReference>
<dbReference type="InterPro" id="IPR010496">
    <property type="entry name" value="AL/BT2_dom"/>
</dbReference>
<organism evidence="3 4">
    <name type="scientific">Rubritalea profundi</name>
    <dbReference type="NCBI Taxonomy" id="1658618"/>
    <lineage>
        <taxon>Bacteria</taxon>
        <taxon>Pseudomonadati</taxon>
        <taxon>Verrucomicrobiota</taxon>
        <taxon>Verrucomicrobiia</taxon>
        <taxon>Verrucomicrobiales</taxon>
        <taxon>Rubritaleaceae</taxon>
        <taxon>Rubritalea</taxon>
    </lineage>
</organism>
<feature type="signal peptide" evidence="1">
    <location>
        <begin position="1"/>
        <end position="29"/>
    </location>
</feature>
<proteinExistence type="predicted"/>
<evidence type="ECO:0000313" key="3">
    <source>
        <dbReference type="EMBL" id="PQJ29000.1"/>
    </source>
</evidence>
<accession>A0A2S7U317</accession>
<feature type="chain" id="PRO_5015680036" description="3-keto-alpha-glucoside-1,2-lyase/3-keto-2-hydroxy-glucal hydratase domain-containing protein" evidence="1">
    <location>
        <begin position="30"/>
        <end position="252"/>
    </location>
</feature>
<feature type="domain" description="3-keto-alpha-glucoside-1,2-lyase/3-keto-2-hydroxy-glucal hydratase" evidence="2">
    <location>
        <begin position="45"/>
        <end position="243"/>
    </location>
</feature>
<comment type="caution">
    <text evidence="3">The sequence shown here is derived from an EMBL/GenBank/DDBJ whole genome shotgun (WGS) entry which is preliminary data.</text>
</comment>
<dbReference type="RefSeq" id="WP_105043490.1">
    <property type="nucleotide sequence ID" value="NZ_MQWA01000001.1"/>
</dbReference>
<dbReference type="Pfam" id="PF06439">
    <property type="entry name" value="3keto-disac_hyd"/>
    <property type="match status" value="1"/>
</dbReference>
<gene>
    <name evidence="3" type="ORF">BSZ32_11190</name>
</gene>
<keyword evidence="1" id="KW-0732">Signal</keyword>
<keyword evidence="4" id="KW-1185">Reference proteome</keyword>
<dbReference type="OrthoDB" id="176168at2"/>
<dbReference type="GO" id="GO:0016787">
    <property type="term" value="F:hydrolase activity"/>
    <property type="evidence" value="ECO:0007669"/>
    <property type="project" value="InterPro"/>
</dbReference>
<dbReference type="Proteomes" id="UP000239907">
    <property type="component" value="Unassembled WGS sequence"/>
</dbReference>
<evidence type="ECO:0000313" key="4">
    <source>
        <dbReference type="Proteomes" id="UP000239907"/>
    </source>
</evidence>
<evidence type="ECO:0000259" key="2">
    <source>
        <dbReference type="Pfam" id="PF06439"/>
    </source>
</evidence>
<dbReference type="AlphaFoldDB" id="A0A2S7U317"/>
<sequence>MTISSLNHKVGFAFSAVLFVAASSSTAFAESKAPTEQKATQLDEAIALFNGKDLSGWKIVGGNGQFKVEDGCIVGFGENVKGNTFLRTEKTYTDFELTFEFKFDDWTGNSGLMFRANQKPSDDGNGRVFGYQCEGDNTGRSWTAGIYDEARRGWLFPVKKGGDEEAKKREAFTKQGQKLFKWDDWNTIVVRCEGNHIQTWLNGEKRVDLIDEDKKNDTREGFFGLQVHSGKSCNVRWKNIQLKPIQSTTKGK</sequence>
<evidence type="ECO:0000256" key="1">
    <source>
        <dbReference type="SAM" id="SignalP"/>
    </source>
</evidence>
<reference evidence="3 4" key="1">
    <citation type="submission" date="2016-12" db="EMBL/GenBank/DDBJ databases">
        <title>Study of bacterial adaptation to deep sea.</title>
        <authorList>
            <person name="Song J."/>
            <person name="Yoshizawa S."/>
            <person name="Kogure K."/>
        </authorList>
    </citation>
    <scope>NUCLEOTIDE SEQUENCE [LARGE SCALE GENOMIC DNA]</scope>
    <source>
        <strain evidence="3 4">SAORIC-165</strain>
    </source>
</reference>
<dbReference type="Gene3D" id="2.60.120.560">
    <property type="entry name" value="Exo-inulinase, domain 1"/>
    <property type="match status" value="1"/>
</dbReference>
<name>A0A2S7U317_9BACT</name>
<protein>
    <recommendedName>
        <fullName evidence="2">3-keto-alpha-glucoside-1,2-lyase/3-keto-2-hydroxy-glucal hydratase domain-containing protein</fullName>
    </recommendedName>
</protein>